<dbReference type="SUPFAM" id="SSF140453">
    <property type="entry name" value="EsxAB dimer-like"/>
    <property type="match status" value="1"/>
</dbReference>
<dbReference type="Proteomes" id="UP000251577">
    <property type="component" value="Unassembled WGS sequence"/>
</dbReference>
<protein>
    <recommendedName>
        <fullName evidence="1">ESAT-6-like protein</fullName>
    </recommendedName>
</protein>
<evidence type="ECO:0000256" key="1">
    <source>
        <dbReference type="RuleBase" id="RU362001"/>
    </source>
</evidence>
<dbReference type="EMBL" id="QHCV01000083">
    <property type="protein sequence ID" value="RAV31521.1"/>
    <property type="molecule type" value="Genomic_DNA"/>
</dbReference>
<evidence type="ECO:0000256" key="2">
    <source>
        <dbReference type="SAM" id="MobiDB-lite"/>
    </source>
</evidence>
<keyword evidence="4" id="KW-1185">Reference proteome</keyword>
<proteinExistence type="inferred from homology"/>
<dbReference type="InterPro" id="IPR010310">
    <property type="entry name" value="T7SS_ESAT-6-like"/>
</dbReference>
<dbReference type="Gene3D" id="1.10.287.1060">
    <property type="entry name" value="ESAT-6-like"/>
    <property type="match status" value="1"/>
</dbReference>
<evidence type="ECO:0000313" key="4">
    <source>
        <dbReference type="Proteomes" id="UP000251577"/>
    </source>
</evidence>
<dbReference type="Pfam" id="PF06013">
    <property type="entry name" value="WXG100"/>
    <property type="match status" value="1"/>
</dbReference>
<name>A0A364V4H4_9CORY</name>
<sequence length="97" mass="10673">MSVYAYNNSTAESSSGDLNQVMNAIEATLNELDGDVKKLTGSWEGSEQEQYHGIQQKWSGNANHLKEILGQVRASLDENTQSVAETRSRVSNALQNQ</sequence>
<comment type="similarity">
    <text evidence="1">Belongs to the WXG100 family.</text>
</comment>
<reference evidence="3 4" key="1">
    <citation type="journal article" date="2018" name="Syst. Appl. Microbiol.">
        <title>Corynebacterium heidelbergense sp. nov., isolated from the preen glands of Egyptian geese (Alopochen aegyptiacus).</title>
        <authorList>
            <person name="Braun M.S."/>
            <person name="Wang E."/>
            <person name="Zimmermann S."/>
            <person name="Wink M."/>
        </authorList>
    </citation>
    <scope>NUCLEOTIDE SEQUENCE [LARGE SCALE GENOMIC DNA]</scope>
    <source>
        <strain evidence="3 4">647</strain>
    </source>
</reference>
<dbReference type="AlphaFoldDB" id="A0A364V4H4"/>
<dbReference type="InterPro" id="IPR036689">
    <property type="entry name" value="ESAT-6-like_sf"/>
</dbReference>
<dbReference type="RefSeq" id="WP_113631204.1">
    <property type="nucleotide sequence ID" value="NZ_QHCV01000083.1"/>
</dbReference>
<feature type="region of interest" description="Disordered" evidence="2">
    <location>
        <begin position="78"/>
        <end position="97"/>
    </location>
</feature>
<comment type="caution">
    <text evidence="3">The sequence shown here is derived from an EMBL/GenBank/DDBJ whole genome shotgun (WGS) entry which is preliminary data.</text>
</comment>
<gene>
    <name evidence="3" type="ORF">DLJ54_07940</name>
</gene>
<evidence type="ECO:0000313" key="3">
    <source>
        <dbReference type="EMBL" id="RAV31521.1"/>
    </source>
</evidence>
<accession>A0A364V4H4</accession>
<dbReference type="NCBIfam" id="TIGR03930">
    <property type="entry name" value="WXG100_ESAT6"/>
    <property type="match status" value="1"/>
</dbReference>
<organism evidence="3 4">
    <name type="scientific">Corynebacterium heidelbergense</name>
    <dbReference type="NCBI Taxonomy" id="2055947"/>
    <lineage>
        <taxon>Bacteria</taxon>
        <taxon>Bacillati</taxon>
        <taxon>Actinomycetota</taxon>
        <taxon>Actinomycetes</taxon>
        <taxon>Mycobacteriales</taxon>
        <taxon>Corynebacteriaceae</taxon>
        <taxon>Corynebacterium</taxon>
    </lineage>
</organism>